<evidence type="ECO:0000313" key="3">
    <source>
        <dbReference type="Proteomes" id="UP001222325"/>
    </source>
</evidence>
<protein>
    <submittedName>
        <fullName evidence="2">Uncharacterized protein</fullName>
    </submittedName>
</protein>
<feature type="compositionally biased region" description="Basic and acidic residues" evidence="1">
    <location>
        <begin position="57"/>
        <end position="70"/>
    </location>
</feature>
<dbReference type="AlphaFoldDB" id="A0AAD6TT13"/>
<accession>A0AAD6TT13</accession>
<feature type="compositionally biased region" description="Low complexity" evidence="1">
    <location>
        <begin position="37"/>
        <end position="48"/>
    </location>
</feature>
<dbReference type="Proteomes" id="UP001222325">
    <property type="component" value="Unassembled WGS sequence"/>
</dbReference>
<evidence type="ECO:0000313" key="2">
    <source>
        <dbReference type="EMBL" id="KAJ7078692.1"/>
    </source>
</evidence>
<evidence type="ECO:0000256" key="1">
    <source>
        <dbReference type="SAM" id="MobiDB-lite"/>
    </source>
</evidence>
<gene>
    <name evidence="2" type="ORF">B0H15DRAFT_954373</name>
</gene>
<proteinExistence type="predicted"/>
<comment type="caution">
    <text evidence="2">The sequence shown here is derived from an EMBL/GenBank/DDBJ whole genome shotgun (WGS) entry which is preliminary data.</text>
</comment>
<name>A0AAD6TT13_9AGAR</name>
<feature type="compositionally biased region" description="Low complexity" evidence="1">
    <location>
        <begin position="71"/>
        <end position="88"/>
    </location>
</feature>
<sequence length="246" mass="26991">MSLPPGRLRSGKEYTTHGAILLDDFDVLEHFHTARTSSNDADNLSDDAPVTIHPVRSRPDKRALHRDARGRSQSPRRSSRLAPPANTARRTRSARRALEQVALGTPLKRVMRKHVANAAPLHITTNPEDYPVTSTGWGGIRDKPVEPRQYSLAELKQDFGMTLVDWDGRSPRPLVDKESRVIAVLGGRPNDPAYDDLTEEAARQMEAASGELKFRAAQAEGRRGSFSSLSYGISFGGGQQASTLSS</sequence>
<feature type="region of interest" description="Disordered" evidence="1">
    <location>
        <begin position="222"/>
        <end position="246"/>
    </location>
</feature>
<dbReference type="EMBL" id="JARJCN010000064">
    <property type="protein sequence ID" value="KAJ7078692.1"/>
    <property type="molecule type" value="Genomic_DNA"/>
</dbReference>
<organism evidence="2 3">
    <name type="scientific">Mycena belliarum</name>
    <dbReference type="NCBI Taxonomy" id="1033014"/>
    <lineage>
        <taxon>Eukaryota</taxon>
        <taxon>Fungi</taxon>
        <taxon>Dikarya</taxon>
        <taxon>Basidiomycota</taxon>
        <taxon>Agaricomycotina</taxon>
        <taxon>Agaricomycetes</taxon>
        <taxon>Agaricomycetidae</taxon>
        <taxon>Agaricales</taxon>
        <taxon>Marasmiineae</taxon>
        <taxon>Mycenaceae</taxon>
        <taxon>Mycena</taxon>
    </lineage>
</organism>
<keyword evidence="3" id="KW-1185">Reference proteome</keyword>
<reference evidence="2" key="1">
    <citation type="submission" date="2023-03" db="EMBL/GenBank/DDBJ databases">
        <title>Massive genome expansion in bonnet fungi (Mycena s.s.) driven by repeated elements and novel gene families across ecological guilds.</title>
        <authorList>
            <consortium name="Lawrence Berkeley National Laboratory"/>
            <person name="Harder C.B."/>
            <person name="Miyauchi S."/>
            <person name="Viragh M."/>
            <person name="Kuo A."/>
            <person name="Thoen E."/>
            <person name="Andreopoulos B."/>
            <person name="Lu D."/>
            <person name="Skrede I."/>
            <person name="Drula E."/>
            <person name="Henrissat B."/>
            <person name="Morin E."/>
            <person name="Kohler A."/>
            <person name="Barry K."/>
            <person name="LaButti K."/>
            <person name="Morin E."/>
            <person name="Salamov A."/>
            <person name="Lipzen A."/>
            <person name="Mereny Z."/>
            <person name="Hegedus B."/>
            <person name="Baldrian P."/>
            <person name="Stursova M."/>
            <person name="Weitz H."/>
            <person name="Taylor A."/>
            <person name="Grigoriev I.V."/>
            <person name="Nagy L.G."/>
            <person name="Martin F."/>
            <person name="Kauserud H."/>
        </authorList>
    </citation>
    <scope>NUCLEOTIDE SEQUENCE</scope>
    <source>
        <strain evidence="2">CBHHK173m</strain>
    </source>
</reference>
<feature type="region of interest" description="Disordered" evidence="1">
    <location>
        <begin position="36"/>
        <end position="94"/>
    </location>
</feature>